<gene>
    <name evidence="1" type="ORF">Slin15195_G090210</name>
</gene>
<sequence length="265" mass="30650">MATITDLSTELLEEVLSDVDMRTLLLSQRVNKTFQATIRGCVMLQRALWLAPDTDAQPPSEPCPWHNSVGCPNSRPICKSVARPEVMINPLIRHILANRNPKQFLPMQSVTKAGYDYHTDHDAEEDTTKVFIPFMDLPLSSLDLAFMLYYPTCINSLNLTFKTVKKCTEAKATDCNQSWKNMILLQAPSLQHLKISYQAIEYEGCESEPTLPWYKRWYERWWRRPEPIRYERVHSIEAGGFVGAITVGELIERIKVNHRDIYQFE</sequence>
<name>A0A9Q9ATV1_9PEZI</name>
<dbReference type="AlphaFoldDB" id="A0A9Q9ATV1"/>
<protein>
    <submittedName>
        <fullName evidence="1">F-box-like domain superfamily protein</fullName>
    </submittedName>
</protein>
<reference evidence="1" key="1">
    <citation type="submission" date="2022-06" db="EMBL/GenBank/DDBJ databases">
        <title>Complete genome sequences of two strains of the flax pathogen Septoria linicola.</title>
        <authorList>
            <person name="Lapalu N."/>
            <person name="Simon A."/>
            <person name="Demenou B."/>
            <person name="Paumier D."/>
            <person name="Guillot M.-P."/>
            <person name="Gout L."/>
            <person name="Valade R."/>
        </authorList>
    </citation>
    <scope>NUCLEOTIDE SEQUENCE</scope>
    <source>
        <strain evidence="1">SE15195</strain>
    </source>
</reference>
<dbReference type="Proteomes" id="UP001056384">
    <property type="component" value="Chromosome 7"/>
</dbReference>
<dbReference type="EMBL" id="CP099424">
    <property type="protein sequence ID" value="USW55702.1"/>
    <property type="molecule type" value="Genomic_DNA"/>
</dbReference>
<keyword evidence="2" id="KW-1185">Reference proteome</keyword>
<organism evidence="1 2">
    <name type="scientific">Septoria linicola</name>
    <dbReference type="NCBI Taxonomy" id="215465"/>
    <lineage>
        <taxon>Eukaryota</taxon>
        <taxon>Fungi</taxon>
        <taxon>Dikarya</taxon>
        <taxon>Ascomycota</taxon>
        <taxon>Pezizomycotina</taxon>
        <taxon>Dothideomycetes</taxon>
        <taxon>Dothideomycetidae</taxon>
        <taxon>Mycosphaerellales</taxon>
        <taxon>Mycosphaerellaceae</taxon>
        <taxon>Septoria</taxon>
    </lineage>
</organism>
<evidence type="ECO:0000313" key="2">
    <source>
        <dbReference type="Proteomes" id="UP001056384"/>
    </source>
</evidence>
<proteinExistence type="predicted"/>
<dbReference type="OrthoDB" id="3644735at2759"/>
<evidence type="ECO:0000313" key="1">
    <source>
        <dbReference type="EMBL" id="USW55702.1"/>
    </source>
</evidence>
<dbReference type="InterPro" id="IPR036047">
    <property type="entry name" value="F-box-like_dom_sf"/>
</dbReference>
<dbReference type="SUPFAM" id="SSF81383">
    <property type="entry name" value="F-box domain"/>
    <property type="match status" value="1"/>
</dbReference>
<accession>A0A9Q9ATV1</accession>